<dbReference type="PROSITE" id="PS00052">
    <property type="entry name" value="RIBOSOMAL_S7"/>
    <property type="match status" value="1"/>
</dbReference>
<dbReference type="GO" id="GO:0019843">
    <property type="term" value="F:rRNA binding"/>
    <property type="evidence" value="ECO:0007669"/>
    <property type="project" value="UniProtKB-UniRule"/>
</dbReference>
<dbReference type="GO" id="GO:0000049">
    <property type="term" value="F:tRNA binding"/>
    <property type="evidence" value="ECO:0007669"/>
    <property type="project" value="UniProtKB-UniRule"/>
</dbReference>
<dbReference type="InterPro" id="IPR000235">
    <property type="entry name" value="Ribosomal_uS7"/>
</dbReference>
<protein>
    <recommendedName>
        <fullName evidence="6">Small ribosomal subunit protein uS7</fullName>
    </recommendedName>
</protein>
<dbReference type="InterPro" id="IPR020606">
    <property type="entry name" value="Ribosomal_uS7_CS"/>
</dbReference>
<dbReference type="PANTHER" id="PTHR11205">
    <property type="entry name" value="RIBOSOMAL PROTEIN S7"/>
    <property type="match status" value="1"/>
</dbReference>
<evidence type="ECO:0000256" key="4">
    <source>
        <dbReference type="ARBA" id="ARBA00022980"/>
    </source>
</evidence>
<feature type="domain" description="Small ribosomal subunit protein uS7" evidence="8">
    <location>
        <begin position="2"/>
        <end position="150"/>
    </location>
</feature>
<reference evidence="9 10" key="1">
    <citation type="journal article" date="2016" name="Nat. Commun.">
        <title>Thousands of microbial genomes shed light on interconnected biogeochemical processes in an aquifer system.</title>
        <authorList>
            <person name="Anantharaman K."/>
            <person name="Brown C.T."/>
            <person name="Hug L.A."/>
            <person name="Sharon I."/>
            <person name="Castelle C.J."/>
            <person name="Probst A.J."/>
            <person name="Thomas B.C."/>
            <person name="Singh A."/>
            <person name="Wilkins M.J."/>
            <person name="Karaoz U."/>
            <person name="Brodie E.L."/>
            <person name="Williams K.H."/>
            <person name="Hubbard S.S."/>
            <person name="Banfield J.F."/>
        </authorList>
    </citation>
    <scope>NUCLEOTIDE SEQUENCE [LARGE SCALE GENOMIC DNA]</scope>
</reference>
<gene>
    <name evidence="6" type="primary">rpsG</name>
    <name evidence="9" type="ORF">A2149_04170</name>
</gene>
<dbReference type="CDD" id="cd14869">
    <property type="entry name" value="uS7_Bacteria"/>
    <property type="match status" value="1"/>
</dbReference>
<dbReference type="GO" id="GO:0015935">
    <property type="term" value="C:small ribosomal subunit"/>
    <property type="evidence" value="ECO:0007669"/>
    <property type="project" value="InterPro"/>
</dbReference>
<accession>A0A1F7RQB4</accession>
<dbReference type="InterPro" id="IPR005717">
    <property type="entry name" value="Ribosomal_uS7_bac/org-type"/>
</dbReference>
<dbReference type="Pfam" id="PF00177">
    <property type="entry name" value="Ribosomal_S7"/>
    <property type="match status" value="1"/>
</dbReference>
<evidence type="ECO:0000313" key="10">
    <source>
        <dbReference type="Proteomes" id="UP000178435"/>
    </source>
</evidence>
<dbReference type="InterPro" id="IPR023798">
    <property type="entry name" value="Ribosomal_uS7_dom"/>
</dbReference>
<keyword evidence="4 6" id="KW-0689">Ribosomal protein</keyword>
<dbReference type="Gene3D" id="1.10.455.10">
    <property type="entry name" value="Ribosomal protein S7 domain"/>
    <property type="match status" value="1"/>
</dbReference>
<comment type="function">
    <text evidence="6">One of the primary rRNA binding proteins, it binds directly to 16S rRNA where it nucleates assembly of the head domain of the 30S subunit. Is located at the subunit interface close to the decoding center, probably blocks exit of the E-site tRNA.</text>
</comment>
<evidence type="ECO:0000259" key="8">
    <source>
        <dbReference type="Pfam" id="PF00177"/>
    </source>
</evidence>
<evidence type="ECO:0000256" key="7">
    <source>
        <dbReference type="RuleBase" id="RU003619"/>
    </source>
</evidence>
<dbReference type="Proteomes" id="UP000178435">
    <property type="component" value="Unassembled WGS sequence"/>
</dbReference>
<evidence type="ECO:0000256" key="2">
    <source>
        <dbReference type="ARBA" id="ARBA00022730"/>
    </source>
</evidence>
<keyword evidence="5 6" id="KW-0687">Ribonucleoprotein</keyword>
<dbReference type="SUPFAM" id="SSF47973">
    <property type="entry name" value="Ribosomal protein S7"/>
    <property type="match status" value="1"/>
</dbReference>
<dbReference type="EMBL" id="MGDF01000173">
    <property type="protein sequence ID" value="OGL43755.1"/>
    <property type="molecule type" value="Genomic_DNA"/>
</dbReference>
<organism evidence="9 10">
    <name type="scientific">Candidatus Schekmanbacteria bacterium RBG_16_38_11</name>
    <dbReference type="NCBI Taxonomy" id="1817880"/>
    <lineage>
        <taxon>Bacteria</taxon>
        <taxon>Candidatus Schekmaniibacteriota</taxon>
    </lineage>
</organism>
<comment type="subunit">
    <text evidence="6">Part of the 30S ribosomal subunit. Contacts proteins S9 and S11.</text>
</comment>
<dbReference type="NCBIfam" id="TIGR01029">
    <property type="entry name" value="rpsG_bact"/>
    <property type="match status" value="1"/>
</dbReference>
<comment type="similarity">
    <text evidence="1 6 7">Belongs to the universal ribosomal protein uS7 family.</text>
</comment>
<evidence type="ECO:0000256" key="1">
    <source>
        <dbReference type="ARBA" id="ARBA00007151"/>
    </source>
</evidence>
<dbReference type="GO" id="GO:0003735">
    <property type="term" value="F:structural constituent of ribosome"/>
    <property type="evidence" value="ECO:0007669"/>
    <property type="project" value="InterPro"/>
</dbReference>
<name>A0A1F7RQB4_9BACT</name>
<evidence type="ECO:0000256" key="6">
    <source>
        <dbReference type="HAMAP-Rule" id="MF_00480"/>
    </source>
</evidence>
<dbReference type="GO" id="GO:0006412">
    <property type="term" value="P:translation"/>
    <property type="evidence" value="ECO:0007669"/>
    <property type="project" value="UniProtKB-UniRule"/>
</dbReference>
<evidence type="ECO:0000256" key="3">
    <source>
        <dbReference type="ARBA" id="ARBA00022884"/>
    </source>
</evidence>
<evidence type="ECO:0000256" key="5">
    <source>
        <dbReference type="ARBA" id="ARBA00023274"/>
    </source>
</evidence>
<proteinExistence type="inferred from homology"/>
<sequence length="157" mass="17931">MPRKKLFTKRTLKPDLKYNSTLVAKFINGLMRKGKKRVAERIFYEAIDIAAEKTKSKDPLSVFLKAIDNIKPSLEVKSRRVGGSTYQIPVEVPPDRRISLAIRWIIGYTKSRKEKNMQSKLAAELLDAANNTGLAVKKKIDTHKMAEANKAFAHYKW</sequence>
<comment type="caution">
    <text evidence="9">The sequence shown here is derived from an EMBL/GenBank/DDBJ whole genome shotgun (WGS) entry which is preliminary data.</text>
</comment>
<dbReference type="FunFam" id="1.10.455.10:FF:000001">
    <property type="entry name" value="30S ribosomal protein S7"/>
    <property type="match status" value="1"/>
</dbReference>
<keyword evidence="2 6" id="KW-0699">rRNA-binding</keyword>
<dbReference type="HAMAP" id="MF_00480_B">
    <property type="entry name" value="Ribosomal_uS7_B"/>
    <property type="match status" value="1"/>
</dbReference>
<dbReference type="InterPro" id="IPR036823">
    <property type="entry name" value="Ribosomal_uS7_dom_sf"/>
</dbReference>
<dbReference type="AlphaFoldDB" id="A0A1F7RQB4"/>
<dbReference type="PIRSF" id="PIRSF002122">
    <property type="entry name" value="RPS7p_RPS7a_RPS5e_RPS7o"/>
    <property type="match status" value="1"/>
</dbReference>
<keyword evidence="3 6" id="KW-0694">RNA-binding</keyword>
<keyword evidence="6" id="KW-0820">tRNA-binding</keyword>
<evidence type="ECO:0000313" key="9">
    <source>
        <dbReference type="EMBL" id="OGL43755.1"/>
    </source>
</evidence>